<evidence type="ECO:0000256" key="1">
    <source>
        <dbReference type="ARBA" id="ARBA00007092"/>
    </source>
</evidence>
<evidence type="ECO:0000256" key="5">
    <source>
        <dbReference type="PIRSR" id="PIRSR604808-1"/>
    </source>
</evidence>
<feature type="binding site" evidence="6">
    <location>
        <position position="35"/>
    </location>
    <ligand>
        <name>Mg(2+)</name>
        <dbReference type="ChEBI" id="CHEBI:18420"/>
        <label>1</label>
    </ligand>
</feature>
<evidence type="ECO:0000313" key="10">
    <source>
        <dbReference type="Proteomes" id="UP000552241"/>
    </source>
</evidence>
<proteinExistence type="inferred from homology"/>
<feature type="binding site" evidence="6">
    <location>
        <position position="247"/>
    </location>
    <ligand>
        <name>Mg(2+)</name>
        <dbReference type="ChEBI" id="CHEBI:18420"/>
        <label>1</label>
    </ligand>
</feature>
<feature type="site" description="Interaction with DNA substrate" evidence="7">
    <location>
        <position position="248"/>
    </location>
</feature>
<accession>A0A838ZS29</accession>
<dbReference type="GO" id="GO:0046872">
    <property type="term" value="F:metal ion binding"/>
    <property type="evidence" value="ECO:0007669"/>
    <property type="project" value="UniProtKB-KW"/>
</dbReference>
<evidence type="ECO:0000256" key="2">
    <source>
        <dbReference type="ARBA" id="ARBA00022723"/>
    </source>
</evidence>
<dbReference type="NCBIfam" id="TIGR00195">
    <property type="entry name" value="exoDNase_III"/>
    <property type="match status" value="1"/>
</dbReference>
<comment type="cofactor">
    <cofactor evidence="6">
        <name>Mg(2+)</name>
        <dbReference type="ChEBI" id="CHEBI:18420"/>
    </cofactor>
    <cofactor evidence="6">
        <name>Mn(2+)</name>
        <dbReference type="ChEBI" id="CHEBI:29035"/>
    </cofactor>
    <text evidence="6">Probably binds two magnesium or manganese ions per subunit.</text>
</comment>
<dbReference type="AlphaFoldDB" id="A0A838ZS29"/>
<keyword evidence="2 6" id="KW-0479">Metal-binding</keyword>
<comment type="similarity">
    <text evidence="1">Belongs to the DNA repair enzymes AP/ExoA family.</text>
</comment>
<evidence type="ECO:0000256" key="4">
    <source>
        <dbReference type="ARBA" id="ARBA00022842"/>
    </source>
</evidence>
<dbReference type="InterPro" id="IPR005135">
    <property type="entry name" value="Endo/exonuclease/phosphatase"/>
</dbReference>
<dbReference type="Pfam" id="PF03372">
    <property type="entry name" value="Exo_endo_phos"/>
    <property type="match status" value="1"/>
</dbReference>
<dbReference type="EC" id="3.1.11.2" evidence="9"/>
<dbReference type="GO" id="GO:0008311">
    <property type="term" value="F:double-stranded DNA 3'-5' DNA exonuclease activity"/>
    <property type="evidence" value="ECO:0007669"/>
    <property type="project" value="UniProtKB-EC"/>
</dbReference>
<feature type="site" description="Transition state stabilizer" evidence="7">
    <location>
        <position position="151"/>
    </location>
</feature>
<feature type="site" description="Important for catalytic activity" evidence="7">
    <location>
        <position position="222"/>
    </location>
</feature>
<feature type="binding site" evidence="6">
    <location>
        <position position="151"/>
    </location>
    <ligand>
        <name>Mg(2+)</name>
        <dbReference type="ChEBI" id="CHEBI:18420"/>
        <label>1</label>
    </ligand>
</feature>
<evidence type="ECO:0000313" key="9">
    <source>
        <dbReference type="EMBL" id="MBA5629862.1"/>
    </source>
</evidence>
<evidence type="ECO:0000259" key="8">
    <source>
        <dbReference type="Pfam" id="PF03372"/>
    </source>
</evidence>
<dbReference type="PANTHER" id="PTHR22748:SF6">
    <property type="entry name" value="DNA-(APURINIC OR APYRIMIDINIC SITE) ENDONUCLEASE"/>
    <property type="match status" value="1"/>
</dbReference>
<comment type="caution">
    <text evidence="9">The sequence shown here is derived from an EMBL/GenBank/DDBJ whole genome shotgun (WGS) entry which is preliminary data.</text>
</comment>
<organism evidence="9 10">
    <name type="scientific">Moheibacter lacus</name>
    <dbReference type="NCBI Taxonomy" id="2745851"/>
    <lineage>
        <taxon>Bacteria</taxon>
        <taxon>Pseudomonadati</taxon>
        <taxon>Bacteroidota</taxon>
        <taxon>Flavobacteriia</taxon>
        <taxon>Flavobacteriales</taxon>
        <taxon>Weeksellaceae</taxon>
        <taxon>Moheibacter</taxon>
    </lineage>
</organism>
<keyword evidence="3 9" id="KW-0378">Hydrolase</keyword>
<evidence type="ECO:0000256" key="6">
    <source>
        <dbReference type="PIRSR" id="PIRSR604808-2"/>
    </source>
</evidence>
<sequence>MKIISYNVNGIRAAMRKGLLDWVKVAQPDVLCLQETKANEEQILEEIKLFSEIGYFSYWHSAQKKGYSGVAILTKHTPEKVEYGTGIEYIDFEGRVLRVDYEGVSIISVYVPSGTNMDRLDFKMQFCRDFQNYIKELRNEIPNLVICGDYNICHEAIDIWDPIRNAKVSGFLPMEREWLSGYLEDCDLIDSFRYFVKEPHHYSWWSQRFPTVREQNKGWRIDYNMVSRPLEKNMVRAAILPEAKHSDHCPVLVELDI</sequence>
<dbReference type="EMBL" id="JACDZE010000002">
    <property type="protein sequence ID" value="MBA5629862.1"/>
    <property type="molecule type" value="Genomic_DNA"/>
</dbReference>
<dbReference type="GO" id="GO:0003677">
    <property type="term" value="F:DNA binding"/>
    <property type="evidence" value="ECO:0007669"/>
    <property type="project" value="InterPro"/>
</dbReference>
<feature type="active site" description="Proton donor/acceptor" evidence="5">
    <location>
        <position position="149"/>
    </location>
</feature>
<dbReference type="Gene3D" id="3.60.10.10">
    <property type="entry name" value="Endonuclease/exonuclease/phosphatase"/>
    <property type="match status" value="1"/>
</dbReference>
<evidence type="ECO:0000256" key="7">
    <source>
        <dbReference type="PIRSR" id="PIRSR604808-3"/>
    </source>
</evidence>
<feature type="active site" evidence="5">
    <location>
        <position position="110"/>
    </location>
</feature>
<dbReference type="GO" id="GO:0008081">
    <property type="term" value="F:phosphoric diester hydrolase activity"/>
    <property type="evidence" value="ECO:0007669"/>
    <property type="project" value="TreeGrafter"/>
</dbReference>
<dbReference type="GO" id="GO:0006284">
    <property type="term" value="P:base-excision repair"/>
    <property type="evidence" value="ECO:0007669"/>
    <property type="project" value="TreeGrafter"/>
</dbReference>
<gene>
    <name evidence="9" type="primary">xth</name>
    <name evidence="9" type="ORF">HU137_08790</name>
</gene>
<dbReference type="InterPro" id="IPR020847">
    <property type="entry name" value="AP_endonuclease_F1_BS"/>
</dbReference>
<dbReference type="NCBIfam" id="TIGR00633">
    <property type="entry name" value="xth"/>
    <property type="match status" value="1"/>
</dbReference>
<dbReference type="SUPFAM" id="SSF56219">
    <property type="entry name" value="DNase I-like"/>
    <property type="match status" value="1"/>
</dbReference>
<dbReference type="PANTHER" id="PTHR22748">
    <property type="entry name" value="AP ENDONUCLEASE"/>
    <property type="match status" value="1"/>
</dbReference>
<dbReference type="PROSITE" id="PS51435">
    <property type="entry name" value="AP_NUCLEASE_F1_4"/>
    <property type="match status" value="1"/>
</dbReference>
<feature type="domain" description="Endonuclease/exonuclease/phosphatase" evidence="8">
    <location>
        <begin position="4"/>
        <end position="231"/>
    </location>
</feature>
<feature type="binding site" evidence="6">
    <location>
        <position position="7"/>
    </location>
    <ligand>
        <name>Mg(2+)</name>
        <dbReference type="ChEBI" id="CHEBI:18420"/>
        <label>1</label>
    </ligand>
</feature>
<dbReference type="RefSeq" id="WP_182043471.1">
    <property type="nucleotide sequence ID" value="NZ_JACDZE010000002.1"/>
</dbReference>
<dbReference type="Proteomes" id="UP000552241">
    <property type="component" value="Unassembled WGS sequence"/>
</dbReference>
<evidence type="ECO:0000256" key="3">
    <source>
        <dbReference type="ARBA" id="ARBA00022801"/>
    </source>
</evidence>
<keyword evidence="4 6" id="KW-0460">Magnesium</keyword>
<dbReference type="GO" id="GO:0003906">
    <property type="term" value="F:DNA-(apurinic or apyrimidinic site) endonuclease activity"/>
    <property type="evidence" value="ECO:0007669"/>
    <property type="project" value="TreeGrafter"/>
</dbReference>
<reference evidence="9 10" key="1">
    <citation type="submission" date="2020-07" db="EMBL/GenBank/DDBJ databases">
        <title>Moheibacter lacus sp. nov., a member of the family Flavobacteriaceae isolated from freshwater lake sediment.</title>
        <authorList>
            <person name="Liu Y."/>
        </authorList>
    </citation>
    <scope>NUCLEOTIDE SEQUENCE [LARGE SCALE GENOMIC DNA]</scope>
    <source>
        <strain evidence="9 10">BDHS18</strain>
    </source>
</reference>
<dbReference type="InterPro" id="IPR036691">
    <property type="entry name" value="Endo/exonu/phosph_ase_sf"/>
</dbReference>
<feature type="binding site" evidence="6">
    <location>
        <position position="149"/>
    </location>
    <ligand>
        <name>Mg(2+)</name>
        <dbReference type="ChEBI" id="CHEBI:18420"/>
        <label>1</label>
    </ligand>
</feature>
<feature type="active site" description="Proton acceptor" evidence="5">
    <location>
        <position position="248"/>
    </location>
</feature>
<dbReference type="InterPro" id="IPR004808">
    <property type="entry name" value="AP_endonuc_1"/>
</dbReference>
<protein>
    <submittedName>
        <fullName evidence="9">Exodeoxyribonuclease III</fullName>
        <ecNumber evidence="9">3.1.11.2</ecNumber>
    </submittedName>
</protein>
<feature type="binding site" evidence="6">
    <location>
        <position position="248"/>
    </location>
    <ligand>
        <name>Mg(2+)</name>
        <dbReference type="ChEBI" id="CHEBI:18420"/>
        <label>1</label>
    </ligand>
</feature>
<name>A0A838ZS29_9FLAO</name>
<dbReference type="PROSITE" id="PS00726">
    <property type="entry name" value="AP_NUCLEASE_F1_1"/>
    <property type="match status" value="1"/>
</dbReference>
<keyword evidence="6" id="KW-0464">Manganese</keyword>
<keyword evidence="10" id="KW-1185">Reference proteome</keyword>